<dbReference type="InterPro" id="IPR001841">
    <property type="entry name" value="Znf_RING"/>
</dbReference>
<dbReference type="SMART" id="SM00184">
    <property type="entry name" value="RING"/>
    <property type="match status" value="1"/>
</dbReference>
<dbReference type="AlphaFoldDB" id="A0A078A2X8"/>
<dbReference type="PANTHER" id="PTHR47156">
    <property type="entry name" value="PROTEIN CBG20824"/>
    <property type="match status" value="1"/>
</dbReference>
<evidence type="ECO:0000256" key="1">
    <source>
        <dbReference type="ARBA" id="ARBA00022723"/>
    </source>
</evidence>
<protein>
    <submittedName>
        <fullName evidence="6">E3 ubiquitin-protein ligase trim23-like</fullName>
    </submittedName>
</protein>
<dbReference type="PANTHER" id="PTHR47156:SF10">
    <property type="entry name" value="E3 UBIQUITIN-PROTEIN LIGASE TRIM-21-RELATED"/>
    <property type="match status" value="1"/>
</dbReference>
<evidence type="ECO:0000313" key="6">
    <source>
        <dbReference type="EMBL" id="CDW75129.1"/>
    </source>
</evidence>
<proteinExistence type="predicted"/>
<sequence>MDSIVPECTICSEGYEVDGRKVPILLDCGHTFCRDCISQLEIALDQKCFTCQQSVLKYDNKRKVQNLKKNYELVQILEQIVKEKERNQLVILIACCPASIQVNHFRDFFVTQLENKPDAPILMHTQEQSFIQEKVIELVYPNVTNRGRAAFELHEKVYRYGLDINQSCIIVSLNEEREKQLPKSFKASLQKYDFVMIQYNVPMMRNTHTDLIRIDHPPVGFNYRDALFLEKQINYTNGLKIEQQDLAVRYYSYQNIVFVVIYVGSCGKIERIIEFLKQSKFDYTSQRVKATIEHQLHQPNNYLQFKRI</sequence>
<keyword evidence="7" id="KW-1185">Reference proteome</keyword>
<accession>A0A078A2X8</accession>
<keyword evidence="2 4" id="KW-0863">Zinc-finger</keyword>
<reference evidence="6 7" key="1">
    <citation type="submission" date="2014-06" db="EMBL/GenBank/DDBJ databases">
        <authorList>
            <person name="Swart Estienne"/>
        </authorList>
    </citation>
    <scope>NUCLEOTIDE SEQUENCE [LARGE SCALE GENOMIC DNA]</scope>
    <source>
        <strain evidence="6 7">130c</strain>
    </source>
</reference>
<organism evidence="6 7">
    <name type="scientific">Stylonychia lemnae</name>
    <name type="common">Ciliate</name>
    <dbReference type="NCBI Taxonomy" id="5949"/>
    <lineage>
        <taxon>Eukaryota</taxon>
        <taxon>Sar</taxon>
        <taxon>Alveolata</taxon>
        <taxon>Ciliophora</taxon>
        <taxon>Intramacronucleata</taxon>
        <taxon>Spirotrichea</taxon>
        <taxon>Stichotrichia</taxon>
        <taxon>Sporadotrichida</taxon>
        <taxon>Oxytrichidae</taxon>
        <taxon>Stylonychinae</taxon>
        <taxon>Stylonychia</taxon>
    </lineage>
</organism>
<dbReference type="InterPro" id="IPR027370">
    <property type="entry name" value="Znf-RING_euk"/>
</dbReference>
<dbReference type="EMBL" id="CCKQ01003987">
    <property type="protein sequence ID" value="CDW75129.1"/>
    <property type="molecule type" value="Genomic_DNA"/>
</dbReference>
<dbReference type="GO" id="GO:0008270">
    <property type="term" value="F:zinc ion binding"/>
    <property type="evidence" value="ECO:0007669"/>
    <property type="project" value="UniProtKB-KW"/>
</dbReference>
<evidence type="ECO:0000256" key="3">
    <source>
        <dbReference type="ARBA" id="ARBA00022833"/>
    </source>
</evidence>
<dbReference type="InterPro" id="IPR013083">
    <property type="entry name" value="Znf_RING/FYVE/PHD"/>
</dbReference>
<dbReference type="InterPro" id="IPR052667">
    <property type="entry name" value="E3_ubiquitin-ligase_RING"/>
</dbReference>
<dbReference type="Proteomes" id="UP000039865">
    <property type="component" value="Unassembled WGS sequence"/>
</dbReference>
<dbReference type="PROSITE" id="PS50089">
    <property type="entry name" value="ZF_RING_2"/>
    <property type="match status" value="1"/>
</dbReference>
<dbReference type="OrthoDB" id="654191at2759"/>
<dbReference type="Pfam" id="PF13445">
    <property type="entry name" value="zf-RING_UBOX"/>
    <property type="match status" value="1"/>
</dbReference>
<feature type="domain" description="RING-type" evidence="5">
    <location>
        <begin position="8"/>
        <end position="52"/>
    </location>
</feature>
<keyword evidence="3" id="KW-0862">Zinc</keyword>
<evidence type="ECO:0000313" key="7">
    <source>
        <dbReference type="Proteomes" id="UP000039865"/>
    </source>
</evidence>
<dbReference type="PROSITE" id="PS00518">
    <property type="entry name" value="ZF_RING_1"/>
    <property type="match status" value="1"/>
</dbReference>
<dbReference type="SUPFAM" id="SSF57850">
    <property type="entry name" value="RING/U-box"/>
    <property type="match status" value="1"/>
</dbReference>
<evidence type="ECO:0000259" key="5">
    <source>
        <dbReference type="PROSITE" id="PS50089"/>
    </source>
</evidence>
<dbReference type="Gene3D" id="3.30.40.10">
    <property type="entry name" value="Zinc/RING finger domain, C3HC4 (zinc finger)"/>
    <property type="match status" value="1"/>
</dbReference>
<evidence type="ECO:0000256" key="2">
    <source>
        <dbReference type="ARBA" id="ARBA00022771"/>
    </source>
</evidence>
<gene>
    <name evidence="6" type="primary">Contig19040.g20189</name>
    <name evidence="6" type="ORF">STYLEM_4116</name>
</gene>
<keyword evidence="1" id="KW-0479">Metal-binding</keyword>
<dbReference type="InterPro" id="IPR017907">
    <property type="entry name" value="Znf_RING_CS"/>
</dbReference>
<dbReference type="InParanoid" id="A0A078A2X8"/>
<evidence type="ECO:0000256" key="4">
    <source>
        <dbReference type="PROSITE-ProRule" id="PRU00175"/>
    </source>
</evidence>
<name>A0A078A2X8_STYLE</name>